<comment type="caution">
    <text evidence="1">The sequence shown here is derived from an EMBL/GenBank/DDBJ whole genome shotgun (WGS) entry which is preliminary data.</text>
</comment>
<protein>
    <submittedName>
        <fullName evidence="1">Uncharacterized protein</fullName>
    </submittedName>
</protein>
<gene>
    <name evidence="1" type="ORF">PORY_002087</name>
</gene>
<dbReference type="Proteomes" id="UP000768646">
    <property type="component" value="Unassembled WGS sequence"/>
</dbReference>
<proteinExistence type="predicted"/>
<sequence length="2081" mass="237860">MRRSASLLAGDSPGFQQNAVSPQPVDNVLFSELNMKHIDCNPMVVLESSEELLPHNEKKNDVEYIQSEGQSCVLSSLKKDKSCVYEVNWVLNTTAPLARQVVVSWGAAPLVSLEEVPLNLQEVYIMDDMLSVLMVLGVEGRFIRYQSDDDRCDQNSRLMGVKFKIANGIDPSLLDLTKMILKNATCYISIDAFIEIYSRPEFGLVNHALCAVMRELLKGYFTLIAQLEHQFNTNPSFTIHTFHLHMHSTSQSLFQMQALIHDILKKSRILEEENSEDSIEDVELFLQSIQDKSLSNVVGSRICKGGTILEVITSRLLSLSGDPHAKKLLEYVLKESSKPYMKMLNAWLHRGEISDPQSEFMVKEQKSIKKDRLDDDYIDEYWEKRYTIKDNEVPSQLESVKMKVLIAGKYLNVVRECGGINISKELANNIPSTFDDIGFLDNVNSAYDHADAFLLELLLATYNLSSRFQSLKHYFFLDRSDFFTHFLDLASHELKKPVKDISLTKLQSLLEISIRIPGSVAANDPFKEDIKIQMSDIGLVDWLMKIVSVSGIDEDVIVSGTISIDEHQSQSYSAEKKDKDFIGFNGLQFDYTVPFPLSLVISRKAVLRYQLIFRHILSLKHIEQLLCLAWLDHSKNVSWKKHSFHEQIENWKSRVWVLRSKMLNFVQQLFYYCTNEVIEPNWLIFQERLSKISTVDQLMQDHIDFLDACLKECMLTNSKLLRVQAKLMTTCTMFASNTKYLTRSLASIEDDSSGNSQIDLTKMKKLYDILYKYEENFSHHLKILLDTCNYFAKTETVSLLSLGFYDPVEDKMFPPKLTGISYSFTEDGFFEESLYRVNSNPTVPECSVSVLQWQHGTFQILENGSLLLDPFPSDGRQIYSNPCLSMTSRYTRFSIRELMIKFDITIDQYYKEYKLQLYQFDGTPLPPLYLAYFPPQMLPTVVLNPVSRKNYKRSFQNHLSFLKVLEPNHVWWVGVFMILLGSISQQIRPSLGYPSNSNISRKVTPLSVNNSGRMTKGRVSSGSSWALSSAATFQVLPSQSSSPKFVDTSQSSRSPVVISQPLSSGNLTGQVSPLDPSDFPALGASSNASLAHTSNQYSEYAFSAVNEHQKSQTLLNRPLLKINTNGFSNNQDDFSSITSGIDMMKLGQQISNSNIENSYSDAYSILSPILKQNTSQSVLSPNRSSLSSIITGNSGLLQKTRKNPIRPNVVSSDILKDNFISILKPGIQTYSLSSEQEKANTQKVNSDLLSLPECHSSANSVADVLLSSSSSSDAPAVASVVDSKELSTGQISTSLTPVEKFSLKGLLSIFRMENPDLNTLALGSDLTTLGLNLNQSDDRPLYMSFFSPWMDVNTTNVWAERKFHLPACYNVQLAPPALSKIRNFSDETLFYIFYGMPRDAMQEAAAQELTNRNWRYHKELKLWLTKEPGVEPIQRTPQYERGQYIFFDYMLWEKLKKEFLLIYDALEDRFTPFTSNIGGEIGLGSRILNVKKRTEKSRFLDHSKNNFGLLQLESIFPDADPLYLAECLSYYDEDAVQKSTLKIMFHCYEQYPKKNLWMYTREDERRNAKLDILNQIFPNVDVEFLRNEIVKKENTYLLKCVESLLNIDIESNGMSRLVIGKIEPWQRFRSHEYISSVKLQLISEFPGLLSSTIKSVMAENNNDYYRSKMALSRIQKDSFWKSLNFFIKKKPSKGNYMICDELAQEIFDLQKKQRNELIKKDFELAVQLNWKENYEMGILIECGCCFFEYAWETLAYCSEGHIVCRKCLERSVQESVYGQGNFKGQTRIRCISSQFESLCTGFYSKETLEISLSPDLLKAYDDFMIRRCVRDTSDESFVACPFCGYLEFIEGLFIVQIIFQLLFTNISSLIVGTSICLGGFFYIFNNSSVFLKKWIDKIAYRVLRKKSGSLFKCKNVSYCGKCSCYQCGEEWLPLHKCFEKELDGLRLYVEREMANAVKRTCPECNLSFVKSDGCNKLICQCGYVMCYICRKNIKKESYAHFCDHFRSIPGEKCTECTKCDLYKVNDDIAAIAEKATKEYLLQCEKSVKCSSFARVSGQLKKSSLFQRILDTVDNILELFLE</sequence>
<dbReference type="EMBL" id="JABTEG010000008">
    <property type="protein sequence ID" value="KAG4304377.1"/>
    <property type="molecule type" value="Genomic_DNA"/>
</dbReference>
<keyword evidence="2" id="KW-1185">Reference proteome</keyword>
<reference evidence="1 2" key="1">
    <citation type="journal article" date="2021" name="Commun. Biol.">
        <title>Genomic insights into the host specific adaptation of the Pneumocystis genus.</title>
        <authorList>
            <person name="Cisse O.H."/>
            <person name="Ma L."/>
            <person name="Dekker J.P."/>
            <person name="Khil P.P."/>
            <person name="Youn J.-H."/>
            <person name="Brenchley J.M."/>
            <person name="Blair R."/>
            <person name="Pahar B."/>
            <person name="Chabe M."/>
            <person name="Van Rompay K.K.A."/>
            <person name="Keesler R."/>
            <person name="Sukura A."/>
            <person name="Hirsch V."/>
            <person name="Kutty G."/>
            <person name="Liu Y."/>
            <person name="Peng L."/>
            <person name="Chen J."/>
            <person name="Song J."/>
            <person name="Weissenbacher-Lang C."/>
            <person name="Xu J."/>
            <person name="Upham N.S."/>
            <person name="Stajich J.E."/>
            <person name="Cuomo C.A."/>
            <person name="Cushion M.T."/>
            <person name="Kovacs J.A."/>
        </authorList>
    </citation>
    <scope>NUCLEOTIDE SEQUENCE [LARGE SCALE GENOMIC DNA]</scope>
    <source>
        <strain evidence="1 2">RABM</strain>
    </source>
</reference>
<evidence type="ECO:0000313" key="2">
    <source>
        <dbReference type="Proteomes" id="UP000768646"/>
    </source>
</evidence>
<name>A0ACB7CD09_9ASCO</name>
<accession>A0ACB7CD09</accession>
<evidence type="ECO:0000313" key="1">
    <source>
        <dbReference type="EMBL" id="KAG4304377.1"/>
    </source>
</evidence>
<organism evidence="1 2">
    <name type="scientific">Pneumocystis oryctolagi</name>
    <dbReference type="NCBI Taxonomy" id="42067"/>
    <lineage>
        <taxon>Eukaryota</taxon>
        <taxon>Fungi</taxon>
        <taxon>Dikarya</taxon>
        <taxon>Ascomycota</taxon>
        <taxon>Taphrinomycotina</taxon>
        <taxon>Pneumocystomycetes</taxon>
        <taxon>Pneumocystaceae</taxon>
        <taxon>Pneumocystis</taxon>
    </lineage>
</organism>